<dbReference type="PANTHER" id="PTHR43774:SF1">
    <property type="entry name" value="PEPTIDE METHIONINE SULFOXIDE REDUCTASE MSRA 2"/>
    <property type="match status" value="1"/>
</dbReference>
<dbReference type="EC" id="1.8.4.11" evidence="4"/>
<proteinExistence type="inferred from homology"/>
<keyword evidence="1 4" id="KW-0560">Oxidoreductase</keyword>
<protein>
    <recommendedName>
        <fullName evidence="4">Peptide methionine sulfoxide reductase MsrA</fullName>
        <shortName evidence="4">Protein-methionine-S-oxide reductase</shortName>
        <ecNumber evidence="4">1.8.4.11</ecNumber>
    </recommendedName>
    <alternativeName>
        <fullName evidence="4">Peptide-methionine (S)-S-oxide reductase</fullName>
        <shortName evidence="4">Peptide Met(O) reductase</shortName>
    </alternativeName>
</protein>
<organism evidence="6 7">
    <name type="scientific">Paracidovorax wautersii</name>
    <dbReference type="NCBI Taxonomy" id="1177982"/>
    <lineage>
        <taxon>Bacteria</taxon>
        <taxon>Pseudomonadati</taxon>
        <taxon>Pseudomonadota</taxon>
        <taxon>Betaproteobacteria</taxon>
        <taxon>Burkholderiales</taxon>
        <taxon>Comamonadaceae</taxon>
        <taxon>Paracidovorax</taxon>
    </lineage>
</organism>
<sequence>MTTTQQIVLAGGCFWCTEAVFDRVEGVLDVQSGYANGHVDHPSYEQVCSGRTGHAEAVRVSFDPARISLDDVLTIFFATHDPTTLNRQGHDVGTQYRSGVYWTDEAQAGVVRRVVDELAATAAFDAPIVTELAPLSSFWQAEPEHDAYFERHPYQGYCMAVIGPKVDKFQRTMARYLRKS</sequence>
<evidence type="ECO:0000256" key="2">
    <source>
        <dbReference type="ARBA" id="ARBA00047806"/>
    </source>
</evidence>
<comment type="similarity">
    <text evidence="4">Belongs to the MsrA Met sulfoxide reductase family.</text>
</comment>
<evidence type="ECO:0000256" key="3">
    <source>
        <dbReference type="ARBA" id="ARBA00048782"/>
    </source>
</evidence>
<dbReference type="GO" id="GO:0008113">
    <property type="term" value="F:peptide-methionine (S)-S-oxide reductase activity"/>
    <property type="evidence" value="ECO:0007669"/>
    <property type="project" value="UniProtKB-UniRule"/>
</dbReference>
<evidence type="ECO:0000313" key="6">
    <source>
        <dbReference type="EMBL" id="KAF1020460.1"/>
    </source>
</evidence>
<dbReference type="InterPro" id="IPR002569">
    <property type="entry name" value="Met_Sox_Rdtase_MsrA_dom"/>
</dbReference>
<dbReference type="Proteomes" id="UP000461670">
    <property type="component" value="Unassembled WGS sequence"/>
</dbReference>
<dbReference type="InterPro" id="IPR036509">
    <property type="entry name" value="Met_Sox_Rdtase_MsrA_sf"/>
</dbReference>
<evidence type="ECO:0000259" key="5">
    <source>
        <dbReference type="Pfam" id="PF01625"/>
    </source>
</evidence>
<dbReference type="NCBIfam" id="TIGR00401">
    <property type="entry name" value="msrA"/>
    <property type="match status" value="1"/>
</dbReference>
<dbReference type="SUPFAM" id="SSF55068">
    <property type="entry name" value="Peptide methionine sulfoxide reductase"/>
    <property type="match status" value="1"/>
</dbReference>
<comment type="function">
    <text evidence="4">Has an important function as a repair enzyme for proteins that have been inactivated by oxidation. Catalyzes the reversible oxidation-reduction of methionine sulfoxide in proteins to methionine.</text>
</comment>
<evidence type="ECO:0000256" key="4">
    <source>
        <dbReference type="HAMAP-Rule" id="MF_01401"/>
    </source>
</evidence>
<comment type="caution">
    <text evidence="6">The sequence shown here is derived from an EMBL/GenBank/DDBJ whole genome shotgun (WGS) entry which is preliminary data.</text>
</comment>
<accession>A0A7V8FMY1</accession>
<evidence type="ECO:0000256" key="1">
    <source>
        <dbReference type="ARBA" id="ARBA00023002"/>
    </source>
</evidence>
<dbReference type="Gene3D" id="3.30.1060.10">
    <property type="entry name" value="Peptide methionine sulphoxide reductase MsrA"/>
    <property type="match status" value="1"/>
</dbReference>
<dbReference type="PANTHER" id="PTHR43774">
    <property type="entry name" value="PEPTIDE METHIONINE SULFOXIDE REDUCTASE"/>
    <property type="match status" value="1"/>
</dbReference>
<feature type="domain" description="Peptide methionine sulphoxide reductase MsrA" evidence="5">
    <location>
        <begin position="6"/>
        <end position="158"/>
    </location>
</feature>
<reference evidence="7" key="1">
    <citation type="journal article" date="2020" name="MBio">
        <title>Horizontal gene transfer to a defensive symbiont with a reduced genome amongst a multipartite beetle microbiome.</title>
        <authorList>
            <person name="Waterworth S.C."/>
            <person name="Florez L.V."/>
            <person name="Rees E.R."/>
            <person name="Hertweck C."/>
            <person name="Kaltenpoth M."/>
            <person name="Kwan J.C."/>
        </authorList>
    </citation>
    <scope>NUCLEOTIDE SEQUENCE [LARGE SCALE GENOMIC DNA]</scope>
</reference>
<feature type="active site" evidence="4">
    <location>
        <position position="13"/>
    </location>
</feature>
<dbReference type="Pfam" id="PF01625">
    <property type="entry name" value="PMSR"/>
    <property type="match status" value="1"/>
</dbReference>
<dbReference type="AlphaFoldDB" id="A0A7V8FMY1"/>
<dbReference type="EMBL" id="WNDQ01000035">
    <property type="protein sequence ID" value="KAF1020460.1"/>
    <property type="molecule type" value="Genomic_DNA"/>
</dbReference>
<gene>
    <name evidence="6" type="primary">msrAB</name>
    <name evidence="4" type="synonym">msrA</name>
    <name evidence="6" type="ORF">GAK30_02502</name>
</gene>
<comment type="catalytic activity">
    <reaction evidence="3 4">
        <text>[thioredoxin]-disulfide + L-methionine + H2O = L-methionine (S)-S-oxide + [thioredoxin]-dithiol</text>
        <dbReference type="Rhea" id="RHEA:19993"/>
        <dbReference type="Rhea" id="RHEA-COMP:10698"/>
        <dbReference type="Rhea" id="RHEA-COMP:10700"/>
        <dbReference type="ChEBI" id="CHEBI:15377"/>
        <dbReference type="ChEBI" id="CHEBI:29950"/>
        <dbReference type="ChEBI" id="CHEBI:50058"/>
        <dbReference type="ChEBI" id="CHEBI:57844"/>
        <dbReference type="ChEBI" id="CHEBI:58772"/>
        <dbReference type="EC" id="1.8.4.11"/>
    </reaction>
</comment>
<dbReference type="HAMAP" id="MF_01401">
    <property type="entry name" value="MsrA"/>
    <property type="match status" value="1"/>
</dbReference>
<evidence type="ECO:0000313" key="7">
    <source>
        <dbReference type="Proteomes" id="UP000461670"/>
    </source>
</evidence>
<comment type="catalytic activity">
    <reaction evidence="2 4">
        <text>L-methionyl-[protein] + [thioredoxin]-disulfide + H2O = L-methionyl-(S)-S-oxide-[protein] + [thioredoxin]-dithiol</text>
        <dbReference type="Rhea" id="RHEA:14217"/>
        <dbReference type="Rhea" id="RHEA-COMP:10698"/>
        <dbReference type="Rhea" id="RHEA-COMP:10700"/>
        <dbReference type="Rhea" id="RHEA-COMP:12313"/>
        <dbReference type="Rhea" id="RHEA-COMP:12315"/>
        <dbReference type="ChEBI" id="CHEBI:15377"/>
        <dbReference type="ChEBI" id="CHEBI:16044"/>
        <dbReference type="ChEBI" id="CHEBI:29950"/>
        <dbReference type="ChEBI" id="CHEBI:44120"/>
        <dbReference type="ChEBI" id="CHEBI:50058"/>
        <dbReference type="EC" id="1.8.4.11"/>
    </reaction>
</comment>
<name>A0A7V8FMY1_9BURK</name>